<dbReference type="RefSeq" id="WP_015738719.1">
    <property type="nucleotide sequence ID" value="NC_013385.1"/>
</dbReference>
<gene>
    <name evidence="3" type="ordered locus">Adeg_0694</name>
</gene>
<evidence type="ECO:0000313" key="3">
    <source>
        <dbReference type="EMBL" id="ACX51841.1"/>
    </source>
</evidence>
<dbReference type="Proteomes" id="UP000002620">
    <property type="component" value="Chromosome"/>
</dbReference>
<evidence type="ECO:0000256" key="1">
    <source>
        <dbReference type="SAM" id="Coils"/>
    </source>
</evidence>
<name>C9RC64_AMMDK</name>
<dbReference type="OrthoDB" id="9896593at2"/>
<proteinExistence type="predicted"/>
<feature type="transmembrane region" description="Helical" evidence="2">
    <location>
        <begin position="74"/>
        <end position="96"/>
    </location>
</feature>
<feature type="coiled-coil region" evidence="1">
    <location>
        <begin position="30"/>
        <end position="78"/>
    </location>
</feature>
<sequence length="97" mass="11468">MSTVTEEARREEIPRLNPWDVIAWKLDSLEKYVQREIESVRREIESVRREVGDVRRDIAELRQEVKEMRRSFSILEWTAILGFLAVIATIVAVKLWG</sequence>
<keyword evidence="4" id="KW-1185">Reference proteome</keyword>
<dbReference type="STRING" id="429009.Adeg_0694"/>
<dbReference type="KEGG" id="adg:Adeg_0694"/>
<evidence type="ECO:0000313" key="4">
    <source>
        <dbReference type="Proteomes" id="UP000002620"/>
    </source>
</evidence>
<dbReference type="AlphaFoldDB" id="C9RC64"/>
<organism evidence="3 4">
    <name type="scientific">Ammonifex degensii (strain DSM 10501 / KC4)</name>
    <dbReference type="NCBI Taxonomy" id="429009"/>
    <lineage>
        <taxon>Bacteria</taxon>
        <taxon>Bacillati</taxon>
        <taxon>Bacillota</taxon>
        <taxon>Clostridia</taxon>
        <taxon>Thermoanaerobacterales</taxon>
        <taxon>Thermoanaerobacteraceae</taxon>
        <taxon>Ammonifex</taxon>
    </lineage>
</organism>
<dbReference type="HOGENOM" id="CLU_2340640_0_0_9"/>
<dbReference type="EMBL" id="CP001785">
    <property type="protein sequence ID" value="ACX51841.1"/>
    <property type="molecule type" value="Genomic_DNA"/>
</dbReference>
<protein>
    <recommendedName>
        <fullName evidence="5">DUF1640 domain-containing protein</fullName>
    </recommendedName>
</protein>
<keyword evidence="2" id="KW-0472">Membrane</keyword>
<keyword evidence="2" id="KW-1133">Transmembrane helix</keyword>
<evidence type="ECO:0000256" key="2">
    <source>
        <dbReference type="SAM" id="Phobius"/>
    </source>
</evidence>
<dbReference type="Gene3D" id="1.20.58.130">
    <property type="match status" value="1"/>
</dbReference>
<keyword evidence="2" id="KW-0812">Transmembrane</keyword>
<evidence type="ECO:0008006" key="5">
    <source>
        <dbReference type="Google" id="ProtNLM"/>
    </source>
</evidence>
<accession>C9RC64</accession>
<keyword evidence="1" id="KW-0175">Coiled coil</keyword>
<reference evidence="3 4" key="1">
    <citation type="submission" date="2009-10" db="EMBL/GenBank/DDBJ databases">
        <title>Complete sequence of chromosome of Ammonifex degensii KC4.</title>
        <authorList>
            <consortium name="US DOE Joint Genome Institute"/>
            <person name="Kerfeld C."/>
            <person name="Goodner B."/>
            <person name="Huber H."/>
            <person name="Stetter K."/>
            <person name="Lucas S."/>
            <person name="Copeland A."/>
            <person name="Lapidus A."/>
            <person name="Glavina del Rio T."/>
            <person name="Dalin E."/>
            <person name="Tice H."/>
            <person name="Bruce D."/>
            <person name="Goodwin L."/>
            <person name="Pitluck S."/>
            <person name="Saunders E."/>
            <person name="Brettin T."/>
            <person name="Detter J.C."/>
            <person name="Han C."/>
            <person name="Larimer F."/>
            <person name="Land M."/>
            <person name="Hauser L."/>
            <person name="Kyrpides N."/>
            <person name="Ovchinnikova G."/>
            <person name="Richardson P."/>
        </authorList>
    </citation>
    <scope>NUCLEOTIDE SEQUENCE [LARGE SCALE GENOMIC DNA]</scope>
    <source>
        <strain evidence="4">DSM 10501 / KC4</strain>
    </source>
</reference>